<gene>
    <name evidence="1" type="ORF">T02_886</name>
</gene>
<organism evidence="1 2">
    <name type="scientific">Trichinella nativa</name>
    <dbReference type="NCBI Taxonomy" id="6335"/>
    <lineage>
        <taxon>Eukaryota</taxon>
        <taxon>Metazoa</taxon>
        <taxon>Ecdysozoa</taxon>
        <taxon>Nematoda</taxon>
        <taxon>Enoplea</taxon>
        <taxon>Dorylaimia</taxon>
        <taxon>Trichinellida</taxon>
        <taxon>Trichinellidae</taxon>
        <taxon>Trichinella</taxon>
    </lineage>
</organism>
<protein>
    <submittedName>
        <fullName evidence="1">Uncharacterized protein</fullName>
    </submittedName>
</protein>
<name>A0A0V1KHT5_9BILA</name>
<dbReference type="EMBL" id="JYDW01002759">
    <property type="protein sequence ID" value="KRZ46604.1"/>
    <property type="molecule type" value="Genomic_DNA"/>
</dbReference>
<evidence type="ECO:0000313" key="1">
    <source>
        <dbReference type="EMBL" id="KRZ46604.1"/>
    </source>
</evidence>
<dbReference type="Proteomes" id="UP000054721">
    <property type="component" value="Unassembled WGS sequence"/>
</dbReference>
<evidence type="ECO:0000313" key="2">
    <source>
        <dbReference type="Proteomes" id="UP000054721"/>
    </source>
</evidence>
<keyword evidence="2" id="KW-1185">Reference proteome</keyword>
<accession>A0A0V1KHT5</accession>
<proteinExistence type="predicted"/>
<reference evidence="1 2" key="1">
    <citation type="submission" date="2015-05" db="EMBL/GenBank/DDBJ databases">
        <title>Evolution of Trichinella species and genotypes.</title>
        <authorList>
            <person name="Korhonen P.K."/>
            <person name="Edoardo P."/>
            <person name="Giuseppe L.R."/>
            <person name="Gasser R.B."/>
        </authorList>
    </citation>
    <scope>NUCLEOTIDE SEQUENCE [LARGE SCALE GENOMIC DNA]</scope>
    <source>
        <strain evidence="1">ISS10</strain>
    </source>
</reference>
<comment type="caution">
    <text evidence="1">The sequence shown here is derived from an EMBL/GenBank/DDBJ whole genome shotgun (WGS) entry which is preliminary data.</text>
</comment>
<dbReference type="AlphaFoldDB" id="A0A0V1KHT5"/>
<sequence>MRLRPLRGFGSMYAFSQCPPATLLPVRRRASNRKFNEVLL</sequence>